<keyword evidence="4" id="KW-0732">Signal</keyword>
<dbReference type="CDD" id="cd03459">
    <property type="entry name" value="3_4-PCD"/>
    <property type="match status" value="1"/>
</dbReference>
<dbReference type="SUPFAM" id="SSF49482">
    <property type="entry name" value="Aromatic compound dioxygenase"/>
    <property type="match status" value="1"/>
</dbReference>
<evidence type="ECO:0000256" key="1">
    <source>
        <dbReference type="ARBA" id="ARBA00007825"/>
    </source>
</evidence>
<keyword evidence="2 6" id="KW-0223">Dioxygenase</keyword>
<comment type="similarity">
    <text evidence="1">Belongs to the intradiol ring-cleavage dioxygenase family.</text>
</comment>
<feature type="domain" description="Intradiol ring-cleavage dioxygenases" evidence="5">
    <location>
        <begin position="70"/>
        <end position="98"/>
    </location>
</feature>
<dbReference type="PANTHER" id="PTHR33711">
    <property type="entry name" value="DIOXYGENASE, PUTATIVE (AFU_ORTHOLOGUE AFUA_2G02910)-RELATED"/>
    <property type="match status" value="1"/>
</dbReference>
<evidence type="ECO:0000256" key="2">
    <source>
        <dbReference type="ARBA" id="ARBA00022964"/>
    </source>
</evidence>
<evidence type="ECO:0000256" key="4">
    <source>
        <dbReference type="SAM" id="SignalP"/>
    </source>
</evidence>
<dbReference type="Proteomes" id="UP001138709">
    <property type="component" value="Unassembled WGS sequence"/>
</dbReference>
<dbReference type="InterPro" id="IPR015889">
    <property type="entry name" value="Intradiol_dOase_core"/>
</dbReference>
<reference evidence="6" key="2">
    <citation type="journal article" date="2021" name="Syst. Appl. Microbiol.">
        <title>Roseomonas hellenica sp. nov., isolated from roots of wild-growing Alkanna tinctoria.</title>
        <authorList>
            <person name="Rat A."/>
            <person name="Naranjo H.D."/>
            <person name="Lebbe L."/>
            <person name="Cnockaert M."/>
            <person name="Krigas N."/>
            <person name="Grigoriadou K."/>
            <person name="Maloupa E."/>
            <person name="Willems A."/>
        </authorList>
    </citation>
    <scope>NUCLEOTIDE SEQUENCE</scope>
    <source>
        <strain evidence="6">LMG 31228</strain>
    </source>
</reference>
<dbReference type="AlphaFoldDB" id="A0A9X9XKJ0"/>
<dbReference type="Pfam" id="PF00775">
    <property type="entry name" value="Dioxygenase_C"/>
    <property type="match status" value="1"/>
</dbReference>
<evidence type="ECO:0000313" key="7">
    <source>
        <dbReference type="Proteomes" id="UP001138709"/>
    </source>
</evidence>
<dbReference type="Gene3D" id="2.60.130.10">
    <property type="entry name" value="Aromatic compound dioxygenase"/>
    <property type="match status" value="1"/>
</dbReference>
<reference evidence="6" key="1">
    <citation type="submission" date="2020-01" db="EMBL/GenBank/DDBJ databases">
        <authorList>
            <person name="Rat A."/>
        </authorList>
    </citation>
    <scope>NUCLEOTIDE SEQUENCE</scope>
    <source>
        <strain evidence="6">LMG 31228</strain>
    </source>
</reference>
<proteinExistence type="inferred from homology"/>
<dbReference type="InterPro" id="IPR050770">
    <property type="entry name" value="Intradiol_RC_Dioxygenase"/>
</dbReference>
<organism evidence="6 7">
    <name type="scientific">Neoroseomonas eburnea</name>
    <dbReference type="NCBI Taxonomy" id="1346889"/>
    <lineage>
        <taxon>Bacteria</taxon>
        <taxon>Pseudomonadati</taxon>
        <taxon>Pseudomonadota</taxon>
        <taxon>Alphaproteobacteria</taxon>
        <taxon>Acetobacterales</taxon>
        <taxon>Acetobacteraceae</taxon>
        <taxon>Neoroseomonas</taxon>
    </lineage>
</organism>
<dbReference type="InterPro" id="IPR039387">
    <property type="entry name" value="3_4-PCD"/>
</dbReference>
<evidence type="ECO:0000313" key="6">
    <source>
        <dbReference type="EMBL" id="MBR0684226.1"/>
    </source>
</evidence>
<dbReference type="GO" id="GO:0018578">
    <property type="term" value="F:protocatechuate 3,4-dioxygenase activity"/>
    <property type="evidence" value="ECO:0007669"/>
    <property type="project" value="InterPro"/>
</dbReference>
<keyword evidence="7" id="KW-1185">Reference proteome</keyword>
<evidence type="ECO:0000256" key="3">
    <source>
        <dbReference type="ARBA" id="ARBA00023002"/>
    </source>
</evidence>
<dbReference type="InterPro" id="IPR000627">
    <property type="entry name" value="Intradiol_dOase_C"/>
</dbReference>
<feature type="signal peptide" evidence="4">
    <location>
        <begin position="1"/>
        <end position="26"/>
    </location>
</feature>
<dbReference type="EMBL" id="JAAEDL010000064">
    <property type="protein sequence ID" value="MBR0684226.1"/>
    <property type="molecule type" value="Genomic_DNA"/>
</dbReference>
<comment type="caution">
    <text evidence="6">The sequence shown here is derived from an EMBL/GenBank/DDBJ whole genome shotgun (WGS) entry which is preliminary data.</text>
</comment>
<feature type="chain" id="PRO_5040891665" evidence="4">
    <location>
        <begin position="27"/>
        <end position="212"/>
    </location>
</feature>
<sequence>MPRHALRRRGLIAAGSSLLLPLPALAQSRMATPAQTRGPFYPVAFPADTDADLVRVRGAAAEAMGTVTHLRGRVTDIAGEAVPGALVEIWQCDANGRYAHPRAPQTHLFDANFQGYGRVMTDARGAYAFRTLRPTPYPGRTPHIHVQVTRPGGGAVLVTQFYVAGEPLNARDGVLNAIRDPRARESVIIPFIPADRIEARALLAEADIVLAR</sequence>
<protein>
    <submittedName>
        <fullName evidence="6">Intradiol ring-cleavage dioxygenase</fullName>
    </submittedName>
</protein>
<dbReference type="GO" id="GO:0008199">
    <property type="term" value="F:ferric iron binding"/>
    <property type="evidence" value="ECO:0007669"/>
    <property type="project" value="InterPro"/>
</dbReference>
<name>A0A9X9XKJ0_9PROT</name>
<accession>A0A9X9XKJ0</accession>
<evidence type="ECO:0000259" key="5">
    <source>
        <dbReference type="PROSITE" id="PS00083"/>
    </source>
</evidence>
<keyword evidence="3" id="KW-0560">Oxidoreductase</keyword>
<dbReference type="PROSITE" id="PS00083">
    <property type="entry name" value="INTRADIOL_DIOXYGENAS"/>
    <property type="match status" value="1"/>
</dbReference>
<gene>
    <name evidence="6" type="ORF">GXW74_27420</name>
</gene>
<dbReference type="PANTHER" id="PTHR33711:SF10">
    <property type="entry name" value="INTRADIOL RING-CLEAVAGE DIOXYGENASES DOMAIN-CONTAINING PROTEIN"/>
    <property type="match status" value="1"/>
</dbReference>